<name>A0A5B7FCP2_PORTR</name>
<organism evidence="2 3">
    <name type="scientific">Portunus trituberculatus</name>
    <name type="common">Swimming crab</name>
    <name type="synonym">Neptunus trituberculatus</name>
    <dbReference type="NCBI Taxonomy" id="210409"/>
    <lineage>
        <taxon>Eukaryota</taxon>
        <taxon>Metazoa</taxon>
        <taxon>Ecdysozoa</taxon>
        <taxon>Arthropoda</taxon>
        <taxon>Crustacea</taxon>
        <taxon>Multicrustacea</taxon>
        <taxon>Malacostraca</taxon>
        <taxon>Eumalacostraca</taxon>
        <taxon>Eucarida</taxon>
        <taxon>Decapoda</taxon>
        <taxon>Pleocyemata</taxon>
        <taxon>Brachyura</taxon>
        <taxon>Eubrachyura</taxon>
        <taxon>Portunoidea</taxon>
        <taxon>Portunidae</taxon>
        <taxon>Portuninae</taxon>
        <taxon>Portunus</taxon>
    </lineage>
</organism>
<proteinExistence type="predicted"/>
<feature type="signal peptide" evidence="1">
    <location>
        <begin position="1"/>
        <end position="19"/>
    </location>
</feature>
<accession>A0A5B7FCP2</accession>
<dbReference type="AlphaFoldDB" id="A0A5B7FCP2"/>
<evidence type="ECO:0008006" key="4">
    <source>
        <dbReference type="Google" id="ProtNLM"/>
    </source>
</evidence>
<protein>
    <recommendedName>
        <fullName evidence="4">Secreted protein</fullName>
    </recommendedName>
</protein>
<evidence type="ECO:0000256" key="1">
    <source>
        <dbReference type="SAM" id="SignalP"/>
    </source>
</evidence>
<evidence type="ECO:0000313" key="2">
    <source>
        <dbReference type="EMBL" id="MPC43265.1"/>
    </source>
</evidence>
<reference evidence="2 3" key="1">
    <citation type="submission" date="2019-05" db="EMBL/GenBank/DDBJ databases">
        <title>Another draft genome of Portunus trituberculatus and its Hox gene families provides insights of decapod evolution.</title>
        <authorList>
            <person name="Jeong J.-H."/>
            <person name="Song I."/>
            <person name="Kim S."/>
            <person name="Choi T."/>
            <person name="Kim D."/>
            <person name="Ryu S."/>
            <person name="Kim W."/>
        </authorList>
    </citation>
    <scope>NUCLEOTIDE SEQUENCE [LARGE SCALE GENOMIC DNA]</scope>
    <source>
        <tissue evidence="2">Muscle</tissue>
    </source>
</reference>
<keyword evidence="3" id="KW-1185">Reference proteome</keyword>
<dbReference type="EMBL" id="VSRR010005754">
    <property type="protein sequence ID" value="MPC43265.1"/>
    <property type="molecule type" value="Genomic_DNA"/>
</dbReference>
<comment type="caution">
    <text evidence="2">The sequence shown here is derived from an EMBL/GenBank/DDBJ whole genome shotgun (WGS) entry which is preliminary data.</text>
</comment>
<gene>
    <name evidence="2" type="ORF">E2C01_036908</name>
</gene>
<dbReference type="Proteomes" id="UP000324222">
    <property type="component" value="Unassembled WGS sequence"/>
</dbReference>
<evidence type="ECO:0000313" key="3">
    <source>
        <dbReference type="Proteomes" id="UP000324222"/>
    </source>
</evidence>
<feature type="chain" id="PRO_5023095635" description="Secreted protein" evidence="1">
    <location>
        <begin position="20"/>
        <end position="73"/>
    </location>
</feature>
<keyword evidence="1" id="KW-0732">Signal</keyword>
<sequence length="73" mass="8060">MLSGLVVVVVAVFVAGTDAESLLHEVVVVHRSASQKVTFQESHLVWHRVRGCPAVSRVARDGRLIWQCLQKVV</sequence>